<reference evidence="1 2" key="1">
    <citation type="submission" date="2022-03" db="EMBL/GenBank/DDBJ databases">
        <title>Complete genome analysis of Roseomonas KG 17.1 : a prolific producer of plant growth promoters.</title>
        <authorList>
            <person name="Saadouli I."/>
            <person name="Najjari A."/>
            <person name="Mosbah A."/>
            <person name="Ouzari H.I."/>
        </authorList>
    </citation>
    <scope>NUCLEOTIDE SEQUENCE [LARGE SCALE GENOMIC DNA]</scope>
    <source>
        <strain evidence="1 2">KG17-1</strain>
    </source>
</reference>
<sequence length="119" mass="12557">MEPCHRSRQNRLAIATGRISGQDSFRPARYTDRIGSIALILAHGDPGETGFGSQSGYANCGASPTEEAPPNIILADGGWPWGRDRHASLRLNSDIVRDAVAVPPPGIAALAQGRILDGT</sequence>
<proteinExistence type="predicted"/>
<accession>A0ABS9W5H8</accession>
<dbReference type="Proteomes" id="UP001201985">
    <property type="component" value="Unassembled WGS sequence"/>
</dbReference>
<evidence type="ECO:0000313" key="1">
    <source>
        <dbReference type="EMBL" id="MCI0754552.1"/>
    </source>
</evidence>
<name>A0ABS9W5H8_9PROT</name>
<dbReference type="EMBL" id="JALBUU010000004">
    <property type="protein sequence ID" value="MCI0754552.1"/>
    <property type="molecule type" value="Genomic_DNA"/>
</dbReference>
<dbReference type="RefSeq" id="WP_120008094.1">
    <property type="nucleotide sequence ID" value="NZ_JALBUU010000004.1"/>
</dbReference>
<keyword evidence="2" id="KW-1185">Reference proteome</keyword>
<comment type="caution">
    <text evidence="1">The sequence shown here is derived from an EMBL/GenBank/DDBJ whole genome shotgun (WGS) entry which is preliminary data.</text>
</comment>
<evidence type="ECO:0000313" key="2">
    <source>
        <dbReference type="Proteomes" id="UP001201985"/>
    </source>
</evidence>
<protein>
    <submittedName>
        <fullName evidence="1">Uncharacterized protein</fullName>
    </submittedName>
</protein>
<organism evidence="1 2">
    <name type="scientific">Teichococcus vastitatis</name>
    <dbReference type="NCBI Taxonomy" id="2307076"/>
    <lineage>
        <taxon>Bacteria</taxon>
        <taxon>Pseudomonadati</taxon>
        <taxon>Pseudomonadota</taxon>
        <taxon>Alphaproteobacteria</taxon>
        <taxon>Acetobacterales</taxon>
        <taxon>Roseomonadaceae</taxon>
        <taxon>Roseomonas</taxon>
    </lineage>
</organism>
<gene>
    <name evidence="1" type="ORF">MON41_12370</name>
</gene>